<reference evidence="2 3" key="1">
    <citation type="submission" date="2019-06" db="EMBL/GenBank/DDBJ databases">
        <title>Sulfurimonas gotlandica sp. nov., a chemoautotrophic and psychrotolerant epsilonproteobacterium isolated from a pelagic redoxcline, and an emended description of the genus Sulfurimonas.</title>
        <authorList>
            <person name="Wang S."/>
            <person name="Jiang L."/>
            <person name="Shao Z."/>
        </authorList>
    </citation>
    <scope>NUCLEOTIDE SEQUENCE [LARGE SCALE GENOMIC DNA]</scope>
    <source>
        <strain evidence="2 3">S2-6</strain>
    </source>
</reference>
<organism evidence="2 3">
    <name type="scientific">Sulfurimonas sediminis</name>
    <dbReference type="NCBI Taxonomy" id="2590020"/>
    <lineage>
        <taxon>Bacteria</taxon>
        <taxon>Pseudomonadati</taxon>
        <taxon>Campylobacterota</taxon>
        <taxon>Epsilonproteobacteria</taxon>
        <taxon>Campylobacterales</taxon>
        <taxon>Sulfurimonadaceae</taxon>
        <taxon>Sulfurimonas</taxon>
    </lineage>
</organism>
<dbReference type="RefSeq" id="WP_193151008.1">
    <property type="nucleotide sequence ID" value="NZ_CP041235.1"/>
</dbReference>
<evidence type="ECO:0000259" key="1">
    <source>
        <dbReference type="Pfam" id="PF13592"/>
    </source>
</evidence>
<dbReference type="AlphaFoldDB" id="A0A7M1AYT1"/>
<accession>A0A7M1AYT1</accession>
<gene>
    <name evidence="2" type="ORF">FJR45_01255</name>
</gene>
<sequence length="133" mass="15464">MFLDGIPKGKIAKLMHRCAGYVGTWISAYFNEGIEALSDNRGGDHKSFLNEEQMRELKKILTTTYPVYAKGWDGHIIADLIEYHFNVKYPRGSIYPILKRLNLTHKVATKIDPKKSEEKISIWKEEVKKLYYL</sequence>
<dbReference type="SUPFAM" id="SSF46689">
    <property type="entry name" value="Homeodomain-like"/>
    <property type="match status" value="1"/>
</dbReference>
<protein>
    <submittedName>
        <fullName evidence="2">Transposase</fullName>
    </submittedName>
</protein>
<name>A0A7M1AYT1_9BACT</name>
<dbReference type="Pfam" id="PF13592">
    <property type="entry name" value="HTH_33"/>
    <property type="match status" value="1"/>
</dbReference>
<keyword evidence="3" id="KW-1185">Reference proteome</keyword>
<feature type="domain" description="Winged helix-turn helix" evidence="1">
    <location>
        <begin position="72"/>
        <end position="126"/>
    </location>
</feature>
<dbReference type="InterPro" id="IPR009057">
    <property type="entry name" value="Homeodomain-like_sf"/>
</dbReference>
<proteinExistence type="predicted"/>
<dbReference type="EMBL" id="CP041235">
    <property type="protein sequence ID" value="QOP42649.1"/>
    <property type="molecule type" value="Genomic_DNA"/>
</dbReference>
<evidence type="ECO:0000313" key="2">
    <source>
        <dbReference type="EMBL" id="QOP42649.1"/>
    </source>
</evidence>
<evidence type="ECO:0000313" key="3">
    <source>
        <dbReference type="Proteomes" id="UP000593719"/>
    </source>
</evidence>
<dbReference type="KEGG" id="ssei:FJR45_01255"/>
<dbReference type="InterPro" id="IPR025959">
    <property type="entry name" value="Winged_HTH_dom"/>
</dbReference>
<dbReference type="Proteomes" id="UP000593719">
    <property type="component" value="Chromosome"/>
</dbReference>